<dbReference type="InterPro" id="IPR003439">
    <property type="entry name" value="ABC_transporter-like_ATP-bd"/>
</dbReference>
<dbReference type="Gene3D" id="1.20.1560.10">
    <property type="entry name" value="ABC transporter type 1, transmembrane domain"/>
    <property type="match status" value="1"/>
</dbReference>
<dbReference type="RefSeq" id="WP_184589315.1">
    <property type="nucleotide sequence ID" value="NZ_JACHLI010000008.1"/>
</dbReference>
<dbReference type="Pfam" id="PF00005">
    <property type="entry name" value="ABC_tran"/>
    <property type="match status" value="1"/>
</dbReference>
<dbReference type="SMART" id="SM00382">
    <property type="entry name" value="AAA"/>
    <property type="match status" value="1"/>
</dbReference>
<evidence type="ECO:0000313" key="10">
    <source>
        <dbReference type="EMBL" id="MBB4863687.1"/>
    </source>
</evidence>
<dbReference type="SUPFAM" id="SSF52540">
    <property type="entry name" value="P-loop containing nucleoside triphosphate hydrolases"/>
    <property type="match status" value="1"/>
</dbReference>
<dbReference type="EMBL" id="JACHLI010000008">
    <property type="protein sequence ID" value="MBB4863687.1"/>
    <property type="molecule type" value="Genomic_DNA"/>
</dbReference>
<feature type="transmembrane region" description="Helical" evidence="7">
    <location>
        <begin position="289"/>
        <end position="310"/>
    </location>
</feature>
<dbReference type="PROSITE" id="PS50893">
    <property type="entry name" value="ABC_TRANSPORTER_2"/>
    <property type="match status" value="1"/>
</dbReference>
<protein>
    <submittedName>
        <fullName evidence="10">ATP-binding cassette subfamily B multidrug efflux pump</fullName>
    </submittedName>
</protein>
<dbReference type="GO" id="GO:0005886">
    <property type="term" value="C:plasma membrane"/>
    <property type="evidence" value="ECO:0007669"/>
    <property type="project" value="UniProtKB-SubCell"/>
</dbReference>
<dbReference type="Pfam" id="PF00664">
    <property type="entry name" value="ABC_membrane"/>
    <property type="match status" value="1"/>
</dbReference>
<dbReference type="InterPro" id="IPR003593">
    <property type="entry name" value="AAA+_ATPase"/>
</dbReference>
<dbReference type="GO" id="GO:0140359">
    <property type="term" value="F:ABC-type transporter activity"/>
    <property type="evidence" value="ECO:0007669"/>
    <property type="project" value="InterPro"/>
</dbReference>
<dbReference type="AlphaFoldDB" id="A0A7W7KJ00"/>
<comment type="subcellular location">
    <subcellularLocation>
        <location evidence="1">Cell membrane</location>
        <topology evidence="1">Multi-pass membrane protein</topology>
    </subcellularLocation>
</comment>
<dbReference type="PANTHER" id="PTHR24221:SF203">
    <property type="entry name" value="ATP-BINDING_PERMEASE FUSION ABC TRANSPORTER-RELATED"/>
    <property type="match status" value="1"/>
</dbReference>
<evidence type="ECO:0000259" key="8">
    <source>
        <dbReference type="PROSITE" id="PS50893"/>
    </source>
</evidence>
<dbReference type="GO" id="GO:0005524">
    <property type="term" value="F:ATP binding"/>
    <property type="evidence" value="ECO:0007669"/>
    <property type="project" value="UniProtKB-KW"/>
</dbReference>
<dbReference type="GO" id="GO:0016887">
    <property type="term" value="F:ATP hydrolysis activity"/>
    <property type="evidence" value="ECO:0007669"/>
    <property type="project" value="InterPro"/>
</dbReference>
<feature type="domain" description="ABC transporter" evidence="8">
    <location>
        <begin position="362"/>
        <end position="601"/>
    </location>
</feature>
<dbReference type="Gene3D" id="3.40.50.300">
    <property type="entry name" value="P-loop containing nucleotide triphosphate hydrolases"/>
    <property type="match status" value="1"/>
</dbReference>
<evidence type="ECO:0000256" key="7">
    <source>
        <dbReference type="SAM" id="Phobius"/>
    </source>
</evidence>
<evidence type="ECO:0000256" key="2">
    <source>
        <dbReference type="ARBA" id="ARBA00022692"/>
    </source>
</evidence>
<dbReference type="PROSITE" id="PS50929">
    <property type="entry name" value="ABC_TM1F"/>
    <property type="match status" value="1"/>
</dbReference>
<dbReference type="FunFam" id="3.40.50.300:FF:000218">
    <property type="entry name" value="Multidrug ABC transporter ATP-binding protein"/>
    <property type="match status" value="1"/>
</dbReference>
<accession>A0A7W7KJ00</accession>
<evidence type="ECO:0000256" key="5">
    <source>
        <dbReference type="ARBA" id="ARBA00022989"/>
    </source>
</evidence>
<proteinExistence type="predicted"/>
<feature type="transmembrane region" description="Helical" evidence="7">
    <location>
        <begin position="265"/>
        <end position="283"/>
    </location>
</feature>
<evidence type="ECO:0000256" key="3">
    <source>
        <dbReference type="ARBA" id="ARBA00022741"/>
    </source>
</evidence>
<keyword evidence="5 7" id="KW-1133">Transmembrane helix</keyword>
<feature type="domain" description="ABC transmembrane type-1" evidence="9">
    <location>
        <begin position="41"/>
        <end position="328"/>
    </location>
</feature>
<name>A0A7W7KJ00_PSENT</name>
<dbReference type="InterPro" id="IPR039421">
    <property type="entry name" value="Type_1_exporter"/>
</dbReference>
<keyword evidence="6 7" id="KW-0472">Membrane</keyword>
<dbReference type="InterPro" id="IPR011527">
    <property type="entry name" value="ABC1_TM_dom"/>
</dbReference>
<keyword evidence="2 7" id="KW-0812">Transmembrane</keyword>
<sequence>MLYRRFERLIDPFRDVPERMPPSDVVRFYVYYLRQVWPVFLALLFVGLIVALIEVALFSYLGRIVDLAQGTAPADFFTRHGRELIWMAVVALVLRPLFNGLHDMLVHQSINPSMTNLIRWQNHRYVLKQSLGFFQNDFAGRIAQRIMQTGNSLRDSAVQVVDAIWHVLIYTLSALVLFAEADWRLMIPLVLWVIGYVGALGYFIPQVKHRSVVASESRSKLMGRIVDGYTNITTLKLFAHTRQEEDYAREAIDDQTRKAQRAGRVVTSMDVTITILNGLLIAGTTGLALWLWTQSLISVGAIALATGLVIRINNMSGWIMWVVGGIFENVGQVQDGMQTIALPRQVIDAPDAKPLLVKHGEVRFDQVAFSYGKGGGLISGLDLTVRPGEKIGLVGPSGAGKSTLVNLLLRLYDLEGGRILIDGQDIAHVTQESLRAQIGMVTQDTSLLHRSIRDNLLYGRPDASEAELQDAIQKARASEFIPQLSDAEGRFGLDAHVGERGVKLSGGQRQRIAITRVLLKDAPILILDEATSALDSEVEAAIQESLETLMQGKTVIAIAHRLSTIARMDRLVVLEHGRVVESGSHAELLAHGGLYARLWRHQTGGFVGVD</sequence>
<evidence type="ECO:0000256" key="6">
    <source>
        <dbReference type="ARBA" id="ARBA00023136"/>
    </source>
</evidence>
<gene>
    <name evidence="10" type="ORF">HNP46_002539</name>
</gene>
<dbReference type="Proteomes" id="UP000566995">
    <property type="component" value="Unassembled WGS sequence"/>
</dbReference>
<organism evidence="10 11">
    <name type="scientific">Pseudomonas nitroreducens</name>
    <dbReference type="NCBI Taxonomy" id="46680"/>
    <lineage>
        <taxon>Bacteria</taxon>
        <taxon>Pseudomonadati</taxon>
        <taxon>Pseudomonadota</taxon>
        <taxon>Gammaproteobacteria</taxon>
        <taxon>Pseudomonadales</taxon>
        <taxon>Pseudomonadaceae</taxon>
        <taxon>Pseudomonas</taxon>
    </lineage>
</organism>
<evidence type="ECO:0000313" key="11">
    <source>
        <dbReference type="Proteomes" id="UP000566995"/>
    </source>
</evidence>
<keyword evidence="3" id="KW-0547">Nucleotide-binding</keyword>
<dbReference type="FunFam" id="1.20.1560.10:FF:000070">
    <property type="entry name" value="Multidrug ABC transporter ATP-binding protein"/>
    <property type="match status" value="1"/>
</dbReference>
<feature type="transmembrane region" description="Helical" evidence="7">
    <location>
        <begin position="157"/>
        <end position="179"/>
    </location>
</feature>
<feature type="transmembrane region" description="Helical" evidence="7">
    <location>
        <begin position="36"/>
        <end position="61"/>
    </location>
</feature>
<reference evidence="10 11" key="1">
    <citation type="submission" date="2020-08" db="EMBL/GenBank/DDBJ databases">
        <title>Functional genomics of gut bacteria from endangered species of beetles.</title>
        <authorList>
            <person name="Carlos-Shanley C."/>
        </authorList>
    </citation>
    <scope>NUCLEOTIDE SEQUENCE [LARGE SCALE GENOMIC DNA]</scope>
    <source>
        <strain evidence="10 11">S00179</strain>
    </source>
</reference>
<evidence type="ECO:0000256" key="4">
    <source>
        <dbReference type="ARBA" id="ARBA00022840"/>
    </source>
</evidence>
<dbReference type="SUPFAM" id="SSF90123">
    <property type="entry name" value="ABC transporter transmembrane region"/>
    <property type="match status" value="1"/>
</dbReference>
<evidence type="ECO:0000256" key="1">
    <source>
        <dbReference type="ARBA" id="ARBA00004651"/>
    </source>
</evidence>
<dbReference type="InterPro" id="IPR036640">
    <property type="entry name" value="ABC1_TM_sf"/>
</dbReference>
<comment type="caution">
    <text evidence="10">The sequence shown here is derived from an EMBL/GenBank/DDBJ whole genome shotgun (WGS) entry which is preliminary data.</text>
</comment>
<feature type="transmembrane region" description="Helical" evidence="7">
    <location>
        <begin position="185"/>
        <end position="204"/>
    </location>
</feature>
<dbReference type="GO" id="GO:0034040">
    <property type="term" value="F:ATPase-coupled lipid transmembrane transporter activity"/>
    <property type="evidence" value="ECO:0007669"/>
    <property type="project" value="TreeGrafter"/>
</dbReference>
<dbReference type="InterPro" id="IPR027417">
    <property type="entry name" value="P-loop_NTPase"/>
</dbReference>
<evidence type="ECO:0000259" key="9">
    <source>
        <dbReference type="PROSITE" id="PS50929"/>
    </source>
</evidence>
<keyword evidence="4 10" id="KW-0067">ATP-binding</keyword>
<dbReference type="PANTHER" id="PTHR24221">
    <property type="entry name" value="ATP-BINDING CASSETTE SUB-FAMILY B"/>
    <property type="match status" value="1"/>
</dbReference>
<feature type="transmembrane region" description="Helical" evidence="7">
    <location>
        <begin position="81"/>
        <end position="98"/>
    </location>
</feature>